<evidence type="ECO:0000313" key="9">
    <source>
        <dbReference type="Proteomes" id="UP000070250"/>
    </source>
</evidence>
<feature type="DNA-binding region" description="H-T-H motif" evidence="5">
    <location>
        <begin position="48"/>
        <end position="67"/>
    </location>
</feature>
<evidence type="ECO:0000256" key="4">
    <source>
        <dbReference type="ARBA" id="ARBA00023163"/>
    </source>
</evidence>
<dbReference type="Pfam" id="PF13977">
    <property type="entry name" value="TetR_C_6"/>
    <property type="match status" value="1"/>
</dbReference>
<dbReference type="SUPFAM" id="SSF46689">
    <property type="entry name" value="Homeodomain-like"/>
    <property type="match status" value="1"/>
</dbReference>
<dbReference type="Pfam" id="PF00440">
    <property type="entry name" value="TetR_N"/>
    <property type="match status" value="1"/>
</dbReference>
<dbReference type="GO" id="GO:0000976">
    <property type="term" value="F:transcription cis-regulatory region binding"/>
    <property type="evidence" value="ECO:0007669"/>
    <property type="project" value="TreeGrafter"/>
</dbReference>
<dbReference type="RefSeq" id="WP_066918756.1">
    <property type="nucleotide sequence ID" value="NZ_CP011971.1"/>
</dbReference>
<accession>A0A127F9C5</accession>
<dbReference type="GO" id="GO:0003700">
    <property type="term" value="F:DNA-binding transcription factor activity"/>
    <property type="evidence" value="ECO:0007669"/>
    <property type="project" value="TreeGrafter"/>
</dbReference>
<keyword evidence="1" id="KW-0678">Repressor</keyword>
<keyword evidence="4" id="KW-0804">Transcription</keyword>
<dbReference type="InterPro" id="IPR036271">
    <property type="entry name" value="Tet_transcr_reg_TetR-rel_C_sf"/>
</dbReference>
<evidence type="ECO:0000256" key="2">
    <source>
        <dbReference type="ARBA" id="ARBA00023015"/>
    </source>
</evidence>
<keyword evidence="3 5" id="KW-0238">DNA-binding</keyword>
<dbReference type="InterPro" id="IPR039538">
    <property type="entry name" value="BetI_C"/>
</dbReference>
<dbReference type="InterPro" id="IPR050109">
    <property type="entry name" value="HTH-type_TetR-like_transc_reg"/>
</dbReference>
<dbReference type="InterPro" id="IPR001647">
    <property type="entry name" value="HTH_TetR"/>
</dbReference>
<evidence type="ECO:0000259" key="7">
    <source>
        <dbReference type="PROSITE" id="PS50977"/>
    </source>
</evidence>
<dbReference type="InterPro" id="IPR009057">
    <property type="entry name" value="Homeodomain-like_sf"/>
</dbReference>
<feature type="domain" description="HTH tetR-type" evidence="7">
    <location>
        <begin position="25"/>
        <end position="85"/>
    </location>
</feature>
<proteinExistence type="predicted"/>
<dbReference type="STRING" id="465721.ACG33_03580"/>
<dbReference type="KEGG" id="sdf:ACG33_03580"/>
<dbReference type="PANTHER" id="PTHR30055:SF234">
    <property type="entry name" value="HTH-TYPE TRANSCRIPTIONAL REGULATOR BETI"/>
    <property type="match status" value="1"/>
</dbReference>
<dbReference type="AlphaFoldDB" id="A0A127F9C5"/>
<feature type="region of interest" description="Disordered" evidence="6">
    <location>
        <begin position="1"/>
        <end position="27"/>
    </location>
</feature>
<keyword evidence="9" id="KW-1185">Reference proteome</keyword>
<evidence type="ECO:0000256" key="6">
    <source>
        <dbReference type="SAM" id="MobiDB-lite"/>
    </source>
</evidence>
<dbReference type="PROSITE" id="PS50977">
    <property type="entry name" value="HTH_TETR_2"/>
    <property type="match status" value="1"/>
</dbReference>
<protein>
    <submittedName>
        <fullName evidence="8">Transcriptional regulator</fullName>
    </submittedName>
</protein>
<organism evidence="8 9">
    <name type="scientific">Steroidobacter denitrificans</name>
    <dbReference type="NCBI Taxonomy" id="465721"/>
    <lineage>
        <taxon>Bacteria</taxon>
        <taxon>Pseudomonadati</taxon>
        <taxon>Pseudomonadota</taxon>
        <taxon>Gammaproteobacteria</taxon>
        <taxon>Steroidobacterales</taxon>
        <taxon>Steroidobacteraceae</taxon>
        <taxon>Steroidobacter</taxon>
    </lineage>
</organism>
<evidence type="ECO:0000256" key="1">
    <source>
        <dbReference type="ARBA" id="ARBA00022491"/>
    </source>
</evidence>
<keyword evidence="2" id="KW-0805">Transcription regulation</keyword>
<dbReference type="Gene3D" id="1.10.357.10">
    <property type="entry name" value="Tetracycline Repressor, domain 2"/>
    <property type="match status" value="1"/>
</dbReference>
<reference evidence="8 9" key="1">
    <citation type="submission" date="2015-06" db="EMBL/GenBank/DDBJ databases">
        <title>A Comprehensive Approach to Explore the Metabolic and Phylogenetic Diversity of Bacterial Steroid Degradation in the Environment: Testosterone as an Example.</title>
        <authorList>
            <person name="Yang F.-C."/>
            <person name="Chen Y.-L."/>
            <person name="Yu C.-P."/>
            <person name="Tang S.-L."/>
            <person name="Wang P.-H."/>
            <person name="Ismail W."/>
            <person name="Wang C.-H."/>
            <person name="Yang C.-Y."/>
            <person name="Chiang Y.-R."/>
        </authorList>
    </citation>
    <scope>NUCLEOTIDE SEQUENCE [LARGE SCALE GENOMIC DNA]</scope>
    <source>
        <strain evidence="8 9">DSM 18526</strain>
    </source>
</reference>
<evidence type="ECO:0000256" key="3">
    <source>
        <dbReference type="ARBA" id="ARBA00023125"/>
    </source>
</evidence>
<evidence type="ECO:0000313" key="8">
    <source>
        <dbReference type="EMBL" id="AMN46200.1"/>
    </source>
</evidence>
<dbReference type="Proteomes" id="UP000070250">
    <property type="component" value="Chromosome"/>
</dbReference>
<sequence>MPKRKRPVSRPRQKSPRRTQAERRATSEQKIIDAAMRVISRKGTDRLTLSEVGAEAGYSRGLPAHLFGNKQGLLLHVVERYMRYVVGNTHFALPDWEPGQGMQRLRATIRIWMETGVRFPEYFRTYLILSGEAVREESTTMSAALRTRIYKINSRTREQLGRYLKQGKKHGEVAADADPDHEAMLMMSTLLGLLAFWMLDPDSFDLRKAADRCLDDLLARLELKKPRTRKTG</sequence>
<dbReference type="SUPFAM" id="SSF48498">
    <property type="entry name" value="Tetracyclin repressor-like, C-terminal domain"/>
    <property type="match status" value="1"/>
</dbReference>
<gene>
    <name evidence="8" type="ORF">ACG33_03580</name>
</gene>
<dbReference type="PANTHER" id="PTHR30055">
    <property type="entry name" value="HTH-TYPE TRANSCRIPTIONAL REGULATOR RUTR"/>
    <property type="match status" value="1"/>
</dbReference>
<name>A0A127F9C5_STEDE</name>
<dbReference type="EMBL" id="CP011971">
    <property type="protein sequence ID" value="AMN46200.1"/>
    <property type="molecule type" value="Genomic_DNA"/>
</dbReference>
<evidence type="ECO:0000256" key="5">
    <source>
        <dbReference type="PROSITE-ProRule" id="PRU00335"/>
    </source>
</evidence>
<feature type="compositionally biased region" description="Basic residues" evidence="6">
    <location>
        <begin position="1"/>
        <end position="17"/>
    </location>
</feature>